<protein>
    <submittedName>
        <fullName evidence="1">Uncharacterized protein</fullName>
    </submittedName>
</protein>
<sequence>QHSALSTQHSALSTQHSALSTQHSALSTIQCFTIQNLKWLELEKQS</sequence>
<accession>A0A8J7I5V5</accession>
<gene>
    <name evidence="1" type="ORF">I8752_20915</name>
</gene>
<evidence type="ECO:0000313" key="1">
    <source>
        <dbReference type="EMBL" id="MBH8575425.1"/>
    </source>
</evidence>
<reference evidence="1 2" key="1">
    <citation type="journal article" date="2021" name="Int. J. Syst. Evol. Microbiol.">
        <title>Amazonocrinis nigriterrae gen. nov., sp. nov., Atlanticothrix silvestris gen. nov., sp. nov. and Dendronalium phyllosphericum gen. nov., sp. nov., nostocacean cyanobacteria from Brazilian environments.</title>
        <authorList>
            <person name="Alvarenga D.O."/>
            <person name="Andreote A.P.D."/>
            <person name="Branco L.H.Z."/>
            <person name="Delbaje E."/>
            <person name="Cruz R.B."/>
            <person name="Varani A.M."/>
            <person name="Fiore M.F."/>
        </authorList>
    </citation>
    <scope>NUCLEOTIDE SEQUENCE [LARGE SCALE GENOMIC DNA]</scope>
    <source>
        <strain evidence="1 2">CENA369</strain>
    </source>
</reference>
<dbReference type="AlphaFoldDB" id="A0A8J7I5V5"/>
<organism evidence="1 2">
    <name type="scientific">Dendronalium phyllosphericum CENA369</name>
    <dbReference type="NCBI Taxonomy" id="1725256"/>
    <lineage>
        <taxon>Bacteria</taxon>
        <taxon>Bacillati</taxon>
        <taxon>Cyanobacteriota</taxon>
        <taxon>Cyanophyceae</taxon>
        <taxon>Nostocales</taxon>
        <taxon>Nostocaceae</taxon>
        <taxon>Dendronalium</taxon>
        <taxon>Dendronalium phyllosphericum</taxon>
    </lineage>
</organism>
<feature type="non-terminal residue" evidence="1">
    <location>
        <position position="1"/>
    </location>
</feature>
<dbReference type="EMBL" id="JAECZA010000141">
    <property type="protein sequence ID" value="MBH8575425.1"/>
    <property type="molecule type" value="Genomic_DNA"/>
</dbReference>
<name>A0A8J7I5V5_9NOST</name>
<evidence type="ECO:0000313" key="2">
    <source>
        <dbReference type="Proteomes" id="UP000662314"/>
    </source>
</evidence>
<keyword evidence="2" id="KW-1185">Reference proteome</keyword>
<proteinExistence type="predicted"/>
<comment type="caution">
    <text evidence="1">The sequence shown here is derived from an EMBL/GenBank/DDBJ whole genome shotgun (WGS) entry which is preliminary data.</text>
</comment>
<dbReference type="Proteomes" id="UP000662314">
    <property type="component" value="Unassembled WGS sequence"/>
</dbReference>